<protein>
    <submittedName>
        <fullName evidence="2">Cupin domain-containing protein</fullName>
    </submittedName>
</protein>
<reference evidence="2 3" key="1">
    <citation type="journal article" date="2019" name="Int. J. Syst. Evol. Microbiol.">
        <title>The Global Catalogue of Microorganisms (GCM) 10K type strain sequencing project: providing services to taxonomists for standard genome sequencing and annotation.</title>
        <authorList>
            <consortium name="The Broad Institute Genomics Platform"/>
            <consortium name="The Broad Institute Genome Sequencing Center for Infectious Disease"/>
            <person name="Wu L."/>
            <person name="Ma J."/>
        </authorList>
    </citation>
    <scope>NUCLEOTIDE SEQUENCE [LARGE SCALE GENOMIC DNA]</scope>
    <source>
        <strain evidence="2 3">CGMCC 1.15824</strain>
    </source>
</reference>
<dbReference type="CDD" id="cd02223">
    <property type="entry name" value="cupin_Bh2720-like"/>
    <property type="match status" value="1"/>
</dbReference>
<dbReference type="PANTHER" id="PTHR43346">
    <property type="entry name" value="LIGAND BINDING DOMAIN PROTEIN, PUTATIVE (AFU_ORTHOLOGUE AFUA_6G14370)-RELATED"/>
    <property type="match status" value="1"/>
</dbReference>
<dbReference type="EMBL" id="JBHSJG010000001">
    <property type="protein sequence ID" value="MFC4986209.1"/>
    <property type="molecule type" value="Genomic_DNA"/>
</dbReference>
<dbReference type="AlphaFoldDB" id="A0ABD5Q9N0"/>
<evidence type="ECO:0000259" key="1">
    <source>
        <dbReference type="Pfam" id="PF07883"/>
    </source>
</evidence>
<accession>A0ABD5Q9N0</accession>
<evidence type="ECO:0000313" key="2">
    <source>
        <dbReference type="EMBL" id="MFC4986209.1"/>
    </source>
</evidence>
<gene>
    <name evidence="2" type="ORF">ACFPFO_00130</name>
</gene>
<dbReference type="SUPFAM" id="SSF51182">
    <property type="entry name" value="RmlC-like cupins"/>
    <property type="match status" value="1"/>
</dbReference>
<dbReference type="Gene3D" id="2.60.120.10">
    <property type="entry name" value="Jelly Rolls"/>
    <property type="match status" value="1"/>
</dbReference>
<dbReference type="RefSeq" id="WP_224829389.1">
    <property type="nucleotide sequence ID" value="NZ_JAIVEF010000039.1"/>
</dbReference>
<dbReference type="Proteomes" id="UP001595925">
    <property type="component" value="Unassembled WGS sequence"/>
</dbReference>
<dbReference type="InterPro" id="IPR011051">
    <property type="entry name" value="RmlC_Cupin_sf"/>
</dbReference>
<dbReference type="InterPro" id="IPR013096">
    <property type="entry name" value="Cupin_2"/>
</dbReference>
<organism evidence="2 3">
    <name type="scientific">Saliphagus infecundisoli</name>
    <dbReference type="NCBI Taxonomy" id="1849069"/>
    <lineage>
        <taxon>Archaea</taxon>
        <taxon>Methanobacteriati</taxon>
        <taxon>Methanobacteriota</taxon>
        <taxon>Stenosarchaea group</taxon>
        <taxon>Halobacteria</taxon>
        <taxon>Halobacteriales</taxon>
        <taxon>Natrialbaceae</taxon>
        <taxon>Saliphagus</taxon>
    </lineage>
</organism>
<dbReference type="InterPro" id="IPR052538">
    <property type="entry name" value="Flavonoid_dioxygenase-like"/>
</dbReference>
<dbReference type="Pfam" id="PF07883">
    <property type="entry name" value="Cupin_2"/>
    <property type="match status" value="1"/>
</dbReference>
<name>A0ABD5Q9N0_9EURY</name>
<evidence type="ECO:0000313" key="3">
    <source>
        <dbReference type="Proteomes" id="UP001595925"/>
    </source>
</evidence>
<keyword evidence="3" id="KW-1185">Reference proteome</keyword>
<sequence length="121" mass="13714">MNGYITNIEEDTLENEDYRRVLYTGEHTQLVLMTLPPGEEIGLETHEEHDQFIRVEEGSAQVVLDEEEASLGDDDIVIIPAGAEHNVTNTADETDLKLYTLYSPPEHPDGTIHETKQDEDY</sequence>
<dbReference type="InterPro" id="IPR014710">
    <property type="entry name" value="RmlC-like_jellyroll"/>
</dbReference>
<feature type="domain" description="Cupin type-2" evidence="1">
    <location>
        <begin position="32"/>
        <end position="101"/>
    </location>
</feature>
<dbReference type="PANTHER" id="PTHR43346:SF1">
    <property type="entry name" value="QUERCETIN 2,3-DIOXYGENASE-RELATED"/>
    <property type="match status" value="1"/>
</dbReference>
<proteinExistence type="predicted"/>
<comment type="caution">
    <text evidence="2">The sequence shown here is derived from an EMBL/GenBank/DDBJ whole genome shotgun (WGS) entry which is preliminary data.</text>
</comment>